<dbReference type="EMBL" id="PDNB01000118">
    <property type="protein sequence ID" value="PGH06324.1"/>
    <property type="molecule type" value="Genomic_DNA"/>
</dbReference>
<dbReference type="InterPro" id="IPR000387">
    <property type="entry name" value="Tyr_Pase_dom"/>
</dbReference>
<evidence type="ECO:0000259" key="2">
    <source>
        <dbReference type="PROSITE" id="PS50056"/>
    </source>
</evidence>
<dbReference type="PANTHER" id="PTHR46588">
    <property type="entry name" value="SERINE/THREONINE/TYROSINE-INTERACTING PROTEIN"/>
    <property type="match status" value="1"/>
</dbReference>
<dbReference type="CDD" id="cd14498">
    <property type="entry name" value="DSP"/>
    <property type="match status" value="1"/>
</dbReference>
<protein>
    <recommendedName>
        <fullName evidence="2">Tyrosine specific protein phosphatases domain-containing protein</fullName>
    </recommendedName>
</protein>
<dbReference type="InterPro" id="IPR000340">
    <property type="entry name" value="Dual-sp_phosphatase_cat-dom"/>
</dbReference>
<reference evidence="3 4" key="1">
    <citation type="submission" date="2017-10" db="EMBL/GenBank/DDBJ databases">
        <title>Comparative genomics in systemic dimorphic fungi from Ajellomycetaceae.</title>
        <authorList>
            <person name="Munoz J.F."/>
            <person name="Mcewen J.G."/>
            <person name="Clay O.K."/>
            <person name="Cuomo C.A."/>
        </authorList>
    </citation>
    <scope>NUCLEOTIDE SEQUENCE [LARGE SCALE GENOMIC DNA]</scope>
    <source>
        <strain evidence="3 4">UAMH5409</strain>
    </source>
</reference>
<proteinExistence type="inferred from homology"/>
<dbReference type="InterPro" id="IPR029021">
    <property type="entry name" value="Prot-tyrosine_phosphatase-like"/>
</dbReference>
<dbReference type="GO" id="GO:1990444">
    <property type="term" value="F:F-box domain binding"/>
    <property type="evidence" value="ECO:0007669"/>
    <property type="project" value="TreeGrafter"/>
</dbReference>
<dbReference type="GO" id="GO:0140096">
    <property type="term" value="F:catalytic activity, acting on a protein"/>
    <property type="evidence" value="ECO:0007669"/>
    <property type="project" value="UniProtKB-ARBA"/>
</dbReference>
<evidence type="ECO:0000256" key="1">
    <source>
        <dbReference type="ARBA" id="ARBA00009649"/>
    </source>
</evidence>
<dbReference type="Proteomes" id="UP000223968">
    <property type="component" value="Unassembled WGS sequence"/>
</dbReference>
<evidence type="ECO:0000313" key="4">
    <source>
        <dbReference type="Proteomes" id="UP000223968"/>
    </source>
</evidence>
<dbReference type="GO" id="GO:0005737">
    <property type="term" value="C:cytoplasm"/>
    <property type="evidence" value="ECO:0007669"/>
    <property type="project" value="TreeGrafter"/>
</dbReference>
<organism evidence="3 4">
    <name type="scientific">Helicocarpus griseus UAMH5409</name>
    <dbReference type="NCBI Taxonomy" id="1447875"/>
    <lineage>
        <taxon>Eukaryota</taxon>
        <taxon>Fungi</taxon>
        <taxon>Dikarya</taxon>
        <taxon>Ascomycota</taxon>
        <taxon>Pezizomycotina</taxon>
        <taxon>Eurotiomycetes</taxon>
        <taxon>Eurotiomycetidae</taxon>
        <taxon>Onygenales</taxon>
        <taxon>Ajellomycetaceae</taxon>
        <taxon>Helicocarpus</taxon>
    </lineage>
</organism>
<name>A0A2B7X3U8_9EURO</name>
<comment type="caution">
    <text evidence="3">The sequence shown here is derived from an EMBL/GenBank/DDBJ whole genome shotgun (WGS) entry which is preliminary data.</text>
</comment>
<accession>A0A2B7X3U8</accession>
<dbReference type="GO" id="GO:0062026">
    <property type="term" value="P:negative regulation of SCF-dependent proteasomal ubiquitin-dependent catabolic process"/>
    <property type="evidence" value="ECO:0007669"/>
    <property type="project" value="TreeGrafter"/>
</dbReference>
<dbReference type="PANTHER" id="PTHR46588:SF1">
    <property type="entry name" value="SERINE_THREONINE_TYROSINE-INTERACTING PROTEIN"/>
    <property type="match status" value="1"/>
</dbReference>
<dbReference type="Pfam" id="PF00782">
    <property type="entry name" value="DSPc"/>
    <property type="match status" value="1"/>
</dbReference>
<dbReference type="PROSITE" id="PS50056">
    <property type="entry name" value="TYR_PHOSPHATASE_2"/>
    <property type="match status" value="1"/>
</dbReference>
<evidence type="ECO:0000313" key="3">
    <source>
        <dbReference type="EMBL" id="PGH06324.1"/>
    </source>
</evidence>
<dbReference type="GO" id="GO:0070372">
    <property type="term" value="P:regulation of ERK1 and ERK2 cascade"/>
    <property type="evidence" value="ECO:0007669"/>
    <property type="project" value="TreeGrafter"/>
</dbReference>
<dbReference type="SMART" id="SM00195">
    <property type="entry name" value="DSPc"/>
    <property type="match status" value="1"/>
</dbReference>
<dbReference type="InterPro" id="IPR020422">
    <property type="entry name" value="TYR_PHOSPHATASE_DUAL_dom"/>
</dbReference>
<dbReference type="Gene3D" id="3.90.190.10">
    <property type="entry name" value="Protein tyrosine phosphatase superfamily"/>
    <property type="match status" value="1"/>
</dbReference>
<gene>
    <name evidence="3" type="ORF">AJ79_06567</name>
</gene>
<comment type="similarity">
    <text evidence="1">Belongs to the protein-tyrosine phosphatase family. Non-receptor class subfamily.</text>
</comment>
<keyword evidence="4" id="KW-1185">Reference proteome</keyword>
<dbReference type="InterPro" id="IPR052449">
    <property type="entry name" value="STYX-Interacting_Phosphatase"/>
</dbReference>
<dbReference type="OrthoDB" id="10252009at2759"/>
<dbReference type="SUPFAM" id="SSF52799">
    <property type="entry name" value="(Phosphotyrosine protein) phosphatases II"/>
    <property type="match status" value="1"/>
</dbReference>
<dbReference type="AlphaFoldDB" id="A0A2B7X3U8"/>
<feature type="domain" description="Tyrosine specific protein phosphatases" evidence="2">
    <location>
        <begin position="154"/>
        <end position="232"/>
    </location>
</feature>
<sequence length="325" mass="36329">MASTIRDIPSPYIPAQPYSSGVNAVSRGLANQLDYTLLVNLQAPTSHDFPSGYFACGDFFKSLGEQSFCSTYSLGEWHYDERRVAQMILPFLYLGPTSAARNVNFLREKGITHMVGIRGTMHHHPLIVNADKAATELGIKADYVTVEEEYQLNQLFPDIIRRINEHLCCCPVHHQRDITMPKKTDGRSGPPKKVLVFCETGNERSATVAVAYLMAMLGCDLRSAWINVQGRRLCCNLSDALKFELQTFDTILKAKRDVTRAMSQTGVLKDASNGTGKSSPKKRAIDSMRDFENQEAFSADIDMLSCLDEERFSSRSRQPPFSDAI</sequence>
<dbReference type="STRING" id="1447875.A0A2B7X3U8"/>
<dbReference type="GO" id="GO:0005654">
    <property type="term" value="C:nucleoplasm"/>
    <property type="evidence" value="ECO:0007669"/>
    <property type="project" value="TreeGrafter"/>
</dbReference>